<protein>
    <submittedName>
        <fullName evidence="2">Putative carbohydrate kinase</fullName>
    </submittedName>
</protein>
<feature type="compositionally biased region" description="Polar residues" evidence="1">
    <location>
        <begin position="238"/>
        <end position="252"/>
    </location>
</feature>
<comment type="caution">
    <text evidence="2">The sequence shown here is derived from an EMBL/GenBank/DDBJ whole genome shotgun (WGS) entry which is preliminary data.</text>
</comment>
<dbReference type="Proteomes" id="UP000324800">
    <property type="component" value="Unassembled WGS sequence"/>
</dbReference>
<dbReference type="Gene3D" id="3.40.1190.20">
    <property type="match status" value="1"/>
</dbReference>
<dbReference type="InterPro" id="IPR029056">
    <property type="entry name" value="Ribokinase-like"/>
</dbReference>
<organism evidence="2 3">
    <name type="scientific">Streblomastix strix</name>
    <dbReference type="NCBI Taxonomy" id="222440"/>
    <lineage>
        <taxon>Eukaryota</taxon>
        <taxon>Metamonada</taxon>
        <taxon>Preaxostyla</taxon>
        <taxon>Oxymonadida</taxon>
        <taxon>Streblomastigidae</taxon>
        <taxon>Streblomastix</taxon>
    </lineage>
</organism>
<dbReference type="AlphaFoldDB" id="A0A5J4X6M6"/>
<dbReference type="EMBL" id="SNRW01000220">
    <property type="protein sequence ID" value="KAA6402532.1"/>
    <property type="molecule type" value="Genomic_DNA"/>
</dbReference>
<evidence type="ECO:0000256" key="1">
    <source>
        <dbReference type="SAM" id="MobiDB-lite"/>
    </source>
</evidence>
<gene>
    <name evidence="2" type="ORF">EZS28_001940</name>
</gene>
<reference evidence="2 3" key="1">
    <citation type="submission" date="2019-03" db="EMBL/GenBank/DDBJ databases">
        <title>Single cell metagenomics reveals metabolic interactions within the superorganism composed of flagellate Streblomastix strix and complex community of Bacteroidetes bacteria on its surface.</title>
        <authorList>
            <person name="Treitli S.C."/>
            <person name="Kolisko M."/>
            <person name="Husnik F."/>
            <person name="Keeling P."/>
            <person name="Hampl V."/>
        </authorList>
    </citation>
    <scope>NUCLEOTIDE SEQUENCE [LARGE SCALE GENOMIC DNA]</scope>
    <source>
        <strain evidence="2">ST1C</strain>
    </source>
</reference>
<accession>A0A5J4X6M6</accession>
<keyword evidence="2" id="KW-0808">Transferase</keyword>
<dbReference type="SUPFAM" id="SSF53613">
    <property type="entry name" value="Ribokinase-like"/>
    <property type="match status" value="1"/>
</dbReference>
<evidence type="ECO:0000313" key="2">
    <source>
        <dbReference type="EMBL" id="KAA6402532.1"/>
    </source>
</evidence>
<dbReference type="GO" id="GO:0016301">
    <property type="term" value="F:kinase activity"/>
    <property type="evidence" value="ECO:0007669"/>
    <property type="project" value="UniProtKB-KW"/>
</dbReference>
<feature type="compositionally biased region" description="Low complexity" evidence="1">
    <location>
        <begin position="225"/>
        <end position="236"/>
    </location>
</feature>
<name>A0A5J4X6M6_9EUKA</name>
<evidence type="ECO:0000313" key="3">
    <source>
        <dbReference type="Proteomes" id="UP000324800"/>
    </source>
</evidence>
<feature type="region of interest" description="Disordered" evidence="1">
    <location>
        <begin position="225"/>
        <end position="252"/>
    </location>
</feature>
<proteinExistence type="predicted"/>
<sequence length="334" mass="37263">MSIYAIGAVCRDLVDGQYVPGSGVLYGGAALLAQGQHINVITKCNGRDLPMFDSIIRHPLTRTFSAKGANKPTTEFENIYIDGTSNRVSVVHARTTEFTKDEIKSSVEEDEDRIFIVTPLAGEFPAELLPFLRSDVAAKRIAVDVQGFTRHVNESNGTVEITDWVEKEKYLSQIDALKIDNKEALVLVGTDDILEASRVLLKMGVRDLIVATCTEGVLFTRRKQQTQNLDQNTDQTSKAEPNQIKNDLQSDFSQSDDEYQYEWRKWGPPLTPESRTGRGDTTFFSAVSLIYANSTDLKEAATWTAKLVEAKMQHKGELLTQDVAKVKESILIRK</sequence>
<keyword evidence="2" id="KW-0418">Kinase</keyword>